<dbReference type="RefSeq" id="WP_189961613.1">
    <property type="nucleotide sequence ID" value="NZ_BMUA01000003.1"/>
</dbReference>
<accession>A0ABQ3QMA4</accession>
<dbReference type="Proteomes" id="UP001050808">
    <property type="component" value="Unassembled WGS sequence"/>
</dbReference>
<organism evidence="1 2">
    <name type="scientific">Streptomyces violascens</name>
    <dbReference type="NCBI Taxonomy" id="67381"/>
    <lineage>
        <taxon>Bacteria</taxon>
        <taxon>Bacillati</taxon>
        <taxon>Actinomycetota</taxon>
        <taxon>Actinomycetes</taxon>
        <taxon>Kitasatosporales</taxon>
        <taxon>Streptomycetaceae</taxon>
        <taxon>Streptomyces</taxon>
    </lineage>
</organism>
<reference evidence="1" key="1">
    <citation type="submission" date="2024-05" db="EMBL/GenBank/DDBJ databases">
        <title>Whole genome shotgun sequence of Streptomyces violascens NBRC 12920.</title>
        <authorList>
            <person name="Komaki H."/>
            <person name="Tamura T."/>
        </authorList>
    </citation>
    <scope>NUCLEOTIDE SEQUENCE</scope>
    <source>
        <strain evidence="1">NBRC 12920</strain>
    </source>
</reference>
<keyword evidence="2" id="KW-1185">Reference proteome</keyword>
<proteinExistence type="predicted"/>
<sequence>MDTNPQGLAGRLRKRGLHVDVGPTDAESLRAANPLDGMLTEQIAANGNRYVTSVGFEIGEPGLEASCAERIAHPLAIPVQTGPREHTP</sequence>
<gene>
    <name evidence="1" type="ORF">Sviol_28150</name>
</gene>
<evidence type="ECO:0000313" key="1">
    <source>
        <dbReference type="EMBL" id="GHI38407.1"/>
    </source>
</evidence>
<protein>
    <submittedName>
        <fullName evidence="1">Uncharacterized protein</fullName>
    </submittedName>
</protein>
<evidence type="ECO:0000313" key="2">
    <source>
        <dbReference type="Proteomes" id="UP001050808"/>
    </source>
</evidence>
<name>A0ABQ3QMA4_9ACTN</name>
<dbReference type="EMBL" id="BNDY01000006">
    <property type="protein sequence ID" value="GHI38407.1"/>
    <property type="molecule type" value="Genomic_DNA"/>
</dbReference>
<comment type="caution">
    <text evidence="1">The sequence shown here is derived from an EMBL/GenBank/DDBJ whole genome shotgun (WGS) entry which is preliminary data.</text>
</comment>